<evidence type="ECO:0000256" key="1">
    <source>
        <dbReference type="ARBA" id="ARBA00023152"/>
    </source>
</evidence>
<name>A0A2A2I8T5_9BACI</name>
<dbReference type="GO" id="GO:0005737">
    <property type="term" value="C:cytoplasm"/>
    <property type="evidence" value="ECO:0007669"/>
    <property type="project" value="TreeGrafter"/>
</dbReference>
<dbReference type="Gene3D" id="3.40.50.1240">
    <property type="entry name" value="Phosphoglycerate mutase-like"/>
    <property type="match status" value="1"/>
</dbReference>
<feature type="binding site" evidence="4">
    <location>
        <begin position="8"/>
        <end position="15"/>
    </location>
    <ligand>
        <name>substrate</name>
    </ligand>
</feature>
<dbReference type="OrthoDB" id="9782128at2"/>
<keyword evidence="2" id="KW-0413">Isomerase</keyword>
<dbReference type="SMART" id="SM00855">
    <property type="entry name" value="PGAM"/>
    <property type="match status" value="1"/>
</dbReference>
<proteinExistence type="predicted"/>
<dbReference type="CDD" id="cd07067">
    <property type="entry name" value="HP_PGM_like"/>
    <property type="match status" value="1"/>
</dbReference>
<evidence type="ECO:0000256" key="3">
    <source>
        <dbReference type="PIRSR" id="PIRSR613078-1"/>
    </source>
</evidence>
<dbReference type="Pfam" id="PF00300">
    <property type="entry name" value="His_Phos_1"/>
    <property type="match status" value="1"/>
</dbReference>
<dbReference type="PROSITE" id="PS00175">
    <property type="entry name" value="PG_MUTASE"/>
    <property type="match status" value="1"/>
</dbReference>
<dbReference type="InterPro" id="IPR029033">
    <property type="entry name" value="His_PPase_superfam"/>
</dbReference>
<evidence type="ECO:0000313" key="6">
    <source>
        <dbReference type="Proteomes" id="UP000218887"/>
    </source>
</evidence>
<dbReference type="SUPFAM" id="SSF53254">
    <property type="entry name" value="Phosphoglycerate mutase-like"/>
    <property type="match status" value="1"/>
</dbReference>
<organism evidence="5 6">
    <name type="scientific">Virgibacillus profundi</name>
    <dbReference type="NCBI Taxonomy" id="2024555"/>
    <lineage>
        <taxon>Bacteria</taxon>
        <taxon>Bacillati</taxon>
        <taxon>Bacillota</taxon>
        <taxon>Bacilli</taxon>
        <taxon>Bacillales</taxon>
        <taxon>Bacillaceae</taxon>
        <taxon>Virgibacillus</taxon>
    </lineage>
</organism>
<dbReference type="EMBL" id="NPOA01000016">
    <property type="protein sequence ID" value="PAV27982.1"/>
    <property type="molecule type" value="Genomic_DNA"/>
</dbReference>
<comment type="caution">
    <text evidence="5">The sequence shown here is derived from an EMBL/GenBank/DDBJ whole genome shotgun (WGS) entry which is preliminary data.</text>
</comment>
<accession>A0A2A2I8T5</accession>
<dbReference type="InterPro" id="IPR050275">
    <property type="entry name" value="PGM_Phosphatase"/>
</dbReference>
<sequence length="206" mass="23430">MLNLYVARHGETEWNVQNRMQGRLDSKLTAQGIYHAGLLGRKLASTEFESVISSPSTRAVHTAEFLMGDRPLPFETDERLMEIHLGSWQGKTIDQIKAMDPYNYECYLHLPNKYWRDDGAENFQDVITRLESILKSLEETYQSGNLLIVTHGVVVKILQMICKNNSLTKLWIPPVIDGTSLSIVKMEDGKKELILEGDVSHKTVII</sequence>
<dbReference type="GO" id="GO:0016791">
    <property type="term" value="F:phosphatase activity"/>
    <property type="evidence" value="ECO:0007669"/>
    <property type="project" value="TreeGrafter"/>
</dbReference>
<evidence type="ECO:0000256" key="2">
    <source>
        <dbReference type="ARBA" id="ARBA00023235"/>
    </source>
</evidence>
<feature type="active site" description="Proton donor/acceptor" evidence="3">
    <location>
        <position position="82"/>
    </location>
</feature>
<dbReference type="InterPro" id="IPR013078">
    <property type="entry name" value="His_Pase_superF_clade-1"/>
</dbReference>
<dbReference type="Proteomes" id="UP000218887">
    <property type="component" value="Unassembled WGS sequence"/>
</dbReference>
<protein>
    <submittedName>
        <fullName evidence="5">Histidine phosphatase family protein</fullName>
    </submittedName>
</protein>
<dbReference type="InterPro" id="IPR001345">
    <property type="entry name" value="PG/BPGM_mutase_AS"/>
</dbReference>
<feature type="binding site" evidence="4">
    <location>
        <position position="58"/>
    </location>
    <ligand>
        <name>substrate</name>
    </ligand>
</feature>
<dbReference type="PANTHER" id="PTHR48100">
    <property type="entry name" value="BROAD-SPECIFICITY PHOSPHATASE YOR283W-RELATED"/>
    <property type="match status" value="1"/>
</dbReference>
<evidence type="ECO:0000313" key="5">
    <source>
        <dbReference type="EMBL" id="PAV27982.1"/>
    </source>
</evidence>
<dbReference type="PANTHER" id="PTHR48100:SF1">
    <property type="entry name" value="HISTIDINE PHOSPHATASE FAMILY PROTEIN-RELATED"/>
    <property type="match status" value="1"/>
</dbReference>
<dbReference type="RefSeq" id="WP_095657145.1">
    <property type="nucleotide sequence ID" value="NZ_NPOA01000016.1"/>
</dbReference>
<feature type="active site" description="Tele-phosphohistidine intermediate" evidence="3">
    <location>
        <position position="9"/>
    </location>
</feature>
<evidence type="ECO:0000256" key="4">
    <source>
        <dbReference type="PIRSR" id="PIRSR613078-2"/>
    </source>
</evidence>
<keyword evidence="6" id="KW-1185">Reference proteome</keyword>
<gene>
    <name evidence="5" type="ORF">CIL05_19145</name>
</gene>
<reference evidence="5 6" key="1">
    <citation type="submission" date="2017-08" db="EMBL/GenBank/DDBJ databases">
        <title>Virgibacillus indicus sp. nov. and Virgibacillus profoundi sp. nov, two moderately halophilic bacteria isolated from marine sediment by using the Microfluidic Streak Plate.</title>
        <authorList>
            <person name="Xu B."/>
            <person name="Hu B."/>
            <person name="Wang J."/>
            <person name="Zhu Y."/>
            <person name="Huang L."/>
            <person name="Du W."/>
            <person name="Huang Y."/>
        </authorList>
    </citation>
    <scope>NUCLEOTIDE SEQUENCE [LARGE SCALE GENOMIC DNA]</scope>
    <source>
        <strain evidence="5 6">IO3-P3-H5</strain>
    </source>
</reference>
<dbReference type="AlphaFoldDB" id="A0A2A2I8T5"/>
<keyword evidence="1" id="KW-0324">Glycolysis</keyword>